<sequence>MEENLAKKNYRDELMMATVYYIKKKGLKVNGTIHAKIKKCIDCVIMPWFFSSDLVKVSSKAGQGKKNVVKIADTNFVRLIVDSINRVAGECVANQELVETLVGDYLRRAGSKLRQGDKP</sequence>
<dbReference type="AlphaFoldDB" id="A0A8S1DWJ8"/>
<proteinExistence type="predicted"/>
<keyword evidence="2" id="KW-1185">Reference proteome</keyword>
<evidence type="ECO:0000313" key="1">
    <source>
        <dbReference type="EMBL" id="CAB3388489.1"/>
    </source>
</evidence>
<name>A0A8S1DWJ8_9INSE</name>
<dbReference type="EMBL" id="CADEPI010000794">
    <property type="protein sequence ID" value="CAB3388489.1"/>
    <property type="molecule type" value="Genomic_DNA"/>
</dbReference>
<dbReference type="Proteomes" id="UP000494165">
    <property type="component" value="Unassembled WGS sequence"/>
</dbReference>
<reference evidence="1 2" key="1">
    <citation type="submission" date="2020-04" db="EMBL/GenBank/DDBJ databases">
        <authorList>
            <person name="Alioto T."/>
            <person name="Alioto T."/>
            <person name="Gomez Garrido J."/>
        </authorList>
    </citation>
    <scope>NUCLEOTIDE SEQUENCE [LARGE SCALE GENOMIC DNA]</scope>
</reference>
<evidence type="ECO:0000313" key="2">
    <source>
        <dbReference type="Proteomes" id="UP000494165"/>
    </source>
</evidence>
<protein>
    <submittedName>
        <fullName evidence="1">Uncharacterized protein</fullName>
    </submittedName>
</protein>
<gene>
    <name evidence="1" type="ORF">CLODIP_2_CD05732</name>
</gene>
<accession>A0A8S1DWJ8</accession>
<comment type="caution">
    <text evidence="1">The sequence shown here is derived from an EMBL/GenBank/DDBJ whole genome shotgun (WGS) entry which is preliminary data.</text>
</comment>
<organism evidence="1 2">
    <name type="scientific">Cloeon dipterum</name>
    <dbReference type="NCBI Taxonomy" id="197152"/>
    <lineage>
        <taxon>Eukaryota</taxon>
        <taxon>Metazoa</taxon>
        <taxon>Ecdysozoa</taxon>
        <taxon>Arthropoda</taxon>
        <taxon>Hexapoda</taxon>
        <taxon>Insecta</taxon>
        <taxon>Pterygota</taxon>
        <taxon>Palaeoptera</taxon>
        <taxon>Ephemeroptera</taxon>
        <taxon>Pisciforma</taxon>
        <taxon>Baetidae</taxon>
        <taxon>Cloeon</taxon>
    </lineage>
</organism>